<keyword evidence="3 11" id="KW-0415">Karyogamy</keyword>
<keyword evidence="4" id="KW-0812">Transmembrane</keyword>
<reference evidence="12" key="1">
    <citation type="journal article" date="2020" name="Stud. Mycol.">
        <title>101 Dothideomycetes genomes: a test case for predicting lifestyles and emergence of pathogens.</title>
        <authorList>
            <person name="Haridas S."/>
            <person name="Albert R."/>
            <person name="Binder M."/>
            <person name="Bloem J."/>
            <person name="Labutti K."/>
            <person name="Salamov A."/>
            <person name="Andreopoulos B."/>
            <person name="Baker S."/>
            <person name="Barry K."/>
            <person name="Bills G."/>
            <person name="Bluhm B."/>
            <person name="Cannon C."/>
            <person name="Castanera R."/>
            <person name="Culley D."/>
            <person name="Daum C."/>
            <person name="Ezra D."/>
            <person name="Gonzalez J."/>
            <person name="Henrissat B."/>
            <person name="Kuo A."/>
            <person name="Liang C."/>
            <person name="Lipzen A."/>
            <person name="Lutzoni F."/>
            <person name="Magnuson J."/>
            <person name="Mondo S."/>
            <person name="Nolan M."/>
            <person name="Ohm R."/>
            <person name="Pangilinan J."/>
            <person name="Park H.-J."/>
            <person name="Ramirez L."/>
            <person name="Alfaro M."/>
            <person name="Sun H."/>
            <person name="Tritt A."/>
            <person name="Yoshinaga Y."/>
            <person name="Zwiers L.-H."/>
            <person name="Turgeon B."/>
            <person name="Goodwin S."/>
            <person name="Spatafora J."/>
            <person name="Crous P."/>
            <person name="Grigoriev I."/>
        </authorList>
    </citation>
    <scope>NUCLEOTIDE SEQUENCE</scope>
    <source>
        <strain evidence="12">CBS 480.64</strain>
    </source>
</reference>
<dbReference type="OrthoDB" id="5311848at2759"/>
<evidence type="ECO:0000256" key="1">
    <source>
        <dbReference type="ARBA" id="ARBA00003389"/>
    </source>
</evidence>
<feature type="non-terminal residue" evidence="12">
    <location>
        <position position="291"/>
    </location>
</feature>
<keyword evidence="9" id="KW-0325">Glycoprotein</keyword>
<keyword evidence="5 11" id="KW-0732">Signal</keyword>
<dbReference type="EMBL" id="MU005984">
    <property type="protein sequence ID" value="KAF2860143.1"/>
    <property type="molecule type" value="Genomic_DNA"/>
</dbReference>
<accession>A0A6A7BYG3</accession>
<evidence type="ECO:0000256" key="9">
    <source>
        <dbReference type="ARBA" id="ARBA00023180"/>
    </source>
</evidence>
<name>A0A6A7BYG3_9PEZI</name>
<dbReference type="GO" id="GO:0005789">
    <property type="term" value="C:endoplasmic reticulum membrane"/>
    <property type="evidence" value="ECO:0007669"/>
    <property type="project" value="UniProtKB-SubCell"/>
</dbReference>
<protein>
    <recommendedName>
        <fullName evidence="14">Karyogamy protein 5</fullName>
    </recommendedName>
</protein>
<dbReference type="Pfam" id="PF04163">
    <property type="entry name" value="Tht1"/>
    <property type="match status" value="1"/>
</dbReference>
<proteinExistence type="inferred from homology"/>
<keyword evidence="10 11" id="KW-0539">Nucleus</keyword>
<evidence type="ECO:0000256" key="5">
    <source>
        <dbReference type="ARBA" id="ARBA00022729"/>
    </source>
</evidence>
<comment type="subcellular location">
    <subcellularLocation>
        <location evidence="11">Endoplasmic reticulum membrane</location>
    </subcellularLocation>
    <subcellularLocation>
        <location evidence="11">Nucleus membrane</location>
    </subcellularLocation>
</comment>
<dbReference type="AlphaFoldDB" id="A0A6A7BYG3"/>
<keyword evidence="7" id="KW-1133">Transmembrane helix</keyword>
<comment type="function">
    <text evidence="1 11">Required for nuclear membrane fusion during karyogamy.</text>
</comment>
<evidence type="ECO:0008006" key="14">
    <source>
        <dbReference type="Google" id="ProtNLM"/>
    </source>
</evidence>
<organism evidence="12 13">
    <name type="scientific">Piedraia hortae CBS 480.64</name>
    <dbReference type="NCBI Taxonomy" id="1314780"/>
    <lineage>
        <taxon>Eukaryota</taxon>
        <taxon>Fungi</taxon>
        <taxon>Dikarya</taxon>
        <taxon>Ascomycota</taxon>
        <taxon>Pezizomycotina</taxon>
        <taxon>Dothideomycetes</taxon>
        <taxon>Dothideomycetidae</taxon>
        <taxon>Capnodiales</taxon>
        <taxon>Piedraiaceae</taxon>
        <taxon>Piedraia</taxon>
    </lineage>
</organism>
<keyword evidence="13" id="KW-1185">Reference proteome</keyword>
<dbReference type="PANTHER" id="PTHR28012:SF1">
    <property type="entry name" value="NUCLEAR FUSION PROTEIN KAR5"/>
    <property type="match status" value="1"/>
</dbReference>
<dbReference type="GO" id="GO:0031965">
    <property type="term" value="C:nuclear membrane"/>
    <property type="evidence" value="ECO:0007669"/>
    <property type="project" value="UniProtKB-SubCell"/>
</dbReference>
<evidence type="ECO:0000256" key="8">
    <source>
        <dbReference type="ARBA" id="ARBA00023136"/>
    </source>
</evidence>
<dbReference type="PANTHER" id="PTHR28012">
    <property type="entry name" value="NUCLEAR FUSION PROTEIN KAR5"/>
    <property type="match status" value="1"/>
</dbReference>
<evidence type="ECO:0000256" key="10">
    <source>
        <dbReference type="ARBA" id="ARBA00023242"/>
    </source>
</evidence>
<evidence type="ECO:0000313" key="12">
    <source>
        <dbReference type="EMBL" id="KAF2860143.1"/>
    </source>
</evidence>
<dbReference type="GO" id="GO:0048288">
    <property type="term" value="P:nuclear membrane fusion involved in karyogamy"/>
    <property type="evidence" value="ECO:0007669"/>
    <property type="project" value="UniProtKB-UniRule"/>
</dbReference>
<sequence>MRHALETVRNLESQPSCQKVAAAALVHSCSTLEGSISPDPDDESKGIDTFLNEEMTVYATRLAVCELNVVRKSVPTECEVFIPTTRQPKTKILSALFSLPANAQQAPLGYKETSKERVGQCISALRMESQTWTSYSNSYHNAVNICNAMRGEVEKDHELSRFKVLTKATESVADALNQSKENWDALKASYNELIHAARESRNELTKSSEKVHEATLNFWGRWEKKVQDGLQSIFTQVNNINSFAEEARREQETSQVALADTLNQLKNQASDLVKQHTKGMEQAAADVATLQ</sequence>
<evidence type="ECO:0000256" key="11">
    <source>
        <dbReference type="RuleBase" id="RU368082"/>
    </source>
</evidence>
<evidence type="ECO:0000256" key="3">
    <source>
        <dbReference type="ARBA" id="ARBA00022459"/>
    </source>
</evidence>
<comment type="similarity">
    <text evidence="2 11">Belongs to the KAR5 family.</text>
</comment>
<dbReference type="Proteomes" id="UP000799421">
    <property type="component" value="Unassembled WGS sequence"/>
</dbReference>
<evidence type="ECO:0000313" key="13">
    <source>
        <dbReference type="Proteomes" id="UP000799421"/>
    </source>
</evidence>
<evidence type="ECO:0000256" key="7">
    <source>
        <dbReference type="ARBA" id="ARBA00022989"/>
    </source>
</evidence>
<gene>
    <name evidence="12" type="ORF">K470DRAFT_217565</name>
</gene>
<keyword evidence="6 11" id="KW-0256">Endoplasmic reticulum</keyword>
<evidence type="ECO:0000256" key="4">
    <source>
        <dbReference type="ARBA" id="ARBA00022692"/>
    </source>
</evidence>
<dbReference type="GO" id="GO:0000742">
    <property type="term" value="P:karyogamy involved in conjugation with cellular fusion"/>
    <property type="evidence" value="ECO:0007669"/>
    <property type="project" value="UniProtKB-UniRule"/>
</dbReference>
<keyword evidence="8" id="KW-0472">Membrane</keyword>
<evidence type="ECO:0000256" key="2">
    <source>
        <dbReference type="ARBA" id="ARBA00010473"/>
    </source>
</evidence>
<evidence type="ECO:0000256" key="6">
    <source>
        <dbReference type="ARBA" id="ARBA00022824"/>
    </source>
</evidence>
<dbReference type="InterPro" id="IPR007292">
    <property type="entry name" value="Nuclear_fusion_Kar5"/>
</dbReference>